<organism evidence="1 2">
    <name type="scientific">Coniella lustricola</name>
    <dbReference type="NCBI Taxonomy" id="2025994"/>
    <lineage>
        <taxon>Eukaryota</taxon>
        <taxon>Fungi</taxon>
        <taxon>Dikarya</taxon>
        <taxon>Ascomycota</taxon>
        <taxon>Pezizomycotina</taxon>
        <taxon>Sordariomycetes</taxon>
        <taxon>Sordariomycetidae</taxon>
        <taxon>Diaporthales</taxon>
        <taxon>Schizoparmaceae</taxon>
        <taxon>Coniella</taxon>
    </lineage>
</organism>
<reference evidence="1 2" key="1">
    <citation type="journal article" date="2018" name="Mycol. Prog.">
        <title>Coniella lustricola, a new species from submerged detritus.</title>
        <authorList>
            <person name="Raudabaugh D.B."/>
            <person name="Iturriaga T."/>
            <person name="Carver A."/>
            <person name="Mondo S."/>
            <person name="Pangilinan J."/>
            <person name="Lipzen A."/>
            <person name="He G."/>
            <person name="Amirebrahimi M."/>
            <person name="Grigoriev I.V."/>
            <person name="Miller A.N."/>
        </authorList>
    </citation>
    <scope>NUCLEOTIDE SEQUENCE [LARGE SCALE GENOMIC DNA]</scope>
    <source>
        <strain evidence="1 2">B22-T-1</strain>
    </source>
</reference>
<dbReference type="OrthoDB" id="5135333at2759"/>
<protein>
    <recommendedName>
        <fullName evidence="3">Heterokaryon incompatibility domain-containing protein</fullName>
    </recommendedName>
</protein>
<gene>
    <name evidence="1" type="ORF">BD289DRAFT_238605</name>
</gene>
<name>A0A2T3AL45_9PEZI</name>
<dbReference type="Proteomes" id="UP000241462">
    <property type="component" value="Unassembled WGS sequence"/>
</dbReference>
<evidence type="ECO:0008006" key="3">
    <source>
        <dbReference type="Google" id="ProtNLM"/>
    </source>
</evidence>
<dbReference type="PANTHER" id="PTHR33112">
    <property type="entry name" value="DOMAIN PROTEIN, PUTATIVE-RELATED"/>
    <property type="match status" value="1"/>
</dbReference>
<dbReference type="EMBL" id="KZ678377">
    <property type="protein sequence ID" value="PSS02440.1"/>
    <property type="molecule type" value="Genomic_DNA"/>
</dbReference>
<evidence type="ECO:0000313" key="2">
    <source>
        <dbReference type="Proteomes" id="UP000241462"/>
    </source>
</evidence>
<dbReference type="PANTHER" id="PTHR33112:SF12">
    <property type="entry name" value="HETEROKARYON INCOMPATIBILITY DOMAIN-CONTAINING PROTEIN"/>
    <property type="match status" value="1"/>
</dbReference>
<dbReference type="InParanoid" id="A0A2T3AL45"/>
<dbReference type="STRING" id="2025994.A0A2T3AL45"/>
<dbReference type="AlphaFoldDB" id="A0A2T3AL45"/>
<proteinExistence type="predicted"/>
<accession>A0A2T3AL45</accession>
<sequence>MGAIYASAKMTIVCTDGDAMAGILILKNISPPRDVQQEIFPALDGGKILVGELPSLEHEHGCAPYFERGWRFQEFLFSKRRLISGQKQLHWKCACVNWHRTDARSKTTHLKRGQPPWSVLCRFGSQTLTE</sequence>
<keyword evidence="2" id="KW-1185">Reference proteome</keyword>
<evidence type="ECO:0000313" key="1">
    <source>
        <dbReference type="EMBL" id="PSS02440.1"/>
    </source>
</evidence>